<gene>
    <name evidence="1" type="ORF">P43SY_011993</name>
</gene>
<dbReference type="AlphaFoldDB" id="A0AAD5LRP1"/>
<evidence type="ECO:0000313" key="2">
    <source>
        <dbReference type="Proteomes" id="UP001209570"/>
    </source>
</evidence>
<evidence type="ECO:0000313" key="1">
    <source>
        <dbReference type="EMBL" id="KAJ0391539.1"/>
    </source>
</evidence>
<name>A0AAD5LRP1_PYTIN</name>
<reference evidence="1" key="1">
    <citation type="submission" date="2021-12" db="EMBL/GenBank/DDBJ databases">
        <title>Prjna785345.</title>
        <authorList>
            <person name="Rujirawat T."/>
            <person name="Krajaejun T."/>
        </authorList>
    </citation>
    <scope>NUCLEOTIDE SEQUENCE</scope>
    <source>
        <strain evidence="1">Pi057C3</strain>
    </source>
</reference>
<sequence length="365" mass="40203">MAGIIRRSFILPHGPDAGLWAYGVTTGYRFQPGLVSLNILNGDTMLSVQLQDPPQLIKVDNLNYALCIGNGINATVLNAFELLDKQDTICMSCKGKLPQTLLELTQQMPSVVRFHALPPVLRGLYEFGFGIRGLSLMHCKKIDVSNELALSGSNMTDFSERNRLPSVPDARSRSDVSGALLSLRTFARYFYNTATNDIILAAAAFVDDYTHLGVNDASGWNHVAFWISKKFGSYRSFLVCGDLDAASRVHSEFHRHDDGLAQLEDLRHAPRRDDSHVARPVDRVKHARQTQRLPVPDSVLASLPRQGNKALCMRFVSAAGCRGNGHGGCANPRLAHFRPATKHSAEAIAFITSRYNGLSHEHADI</sequence>
<proteinExistence type="predicted"/>
<dbReference type="Proteomes" id="UP001209570">
    <property type="component" value="Unassembled WGS sequence"/>
</dbReference>
<dbReference type="EMBL" id="JAKCXM010000980">
    <property type="protein sequence ID" value="KAJ0391539.1"/>
    <property type="molecule type" value="Genomic_DNA"/>
</dbReference>
<organism evidence="1 2">
    <name type="scientific">Pythium insidiosum</name>
    <name type="common">Pythiosis disease agent</name>
    <dbReference type="NCBI Taxonomy" id="114742"/>
    <lineage>
        <taxon>Eukaryota</taxon>
        <taxon>Sar</taxon>
        <taxon>Stramenopiles</taxon>
        <taxon>Oomycota</taxon>
        <taxon>Peronosporomycetes</taxon>
        <taxon>Pythiales</taxon>
        <taxon>Pythiaceae</taxon>
        <taxon>Pythium</taxon>
    </lineage>
</organism>
<accession>A0AAD5LRP1</accession>
<comment type="caution">
    <text evidence="1">The sequence shown here is derived from an EMBL/GenBank/DDBJ whole genome shotgun (WGS) entry which is preliminary data.</text>
</comment>
<protein>
    <submittedName>
        <fullName evidence="1">Uncharacterized protein</fullName>
    </submittedName>
</protein>
<keyword evidence="2" id="KW-1185">Reference proteome</keyword>